<gene>
    <name evidence="1" type="ORF">DAMNIGENAA_05020</name>
</gene>
<evidence type="ECO:0000313" key="2">
    <source>
        <dbReference type="Proteomes" id="UP001144372"/>
    </source>
</evidence>
<keyword evidence="2" id="KW-1185">Reference proteome</keyword>
<dbReference type="RefSeq" id="WP_281792087.1">
    <property type="nucleotide sequence ID" value="NZ_BSDR01000001.1"/>
</dbReference>
<protein>
    <submittedName>
        <fullName evidence="1">Uncharacterized protein</fullName>
    </submittedName>
</protein>
<evidence type="ECO:0000313" key="1">
    <source>
        <dbReference type="EMBL" id="GLI33069.1"/>
    </source>
</evidence>
<organism evidence="1 2">
    <name type="scientific">Desulforhabdus amnigena</name>
    <dbReference type="NCBI Taxonomy" id="40218"/>
    <lineage>
        <taxon>Bacteria</taxon>
        <taxon>Pseudomonadati</taxon>
        <taxon>Thermodesulfobacteriota</taxon>
        <taxon>Syntrophobacteria</taxon>
        <taxon>Syntrophobacterales</taxon>
        <taxon>Syntrophobacteraceae</taxon>
        <taxon>Desulforhabdus</taxon>
    </lineage>
</organism>
<dbReference type="AlphaFoldDB" id="A0A9W6D154"/>
<accession>A0A9W6D154</accession>
<dbReference type="EMBL" id="BSDR01000001">
    <property type="protein sequence ID" value="GLI33069.1"/>
    <property type="molecule type" value="Genomic_DNA"/>
</dbReference>
<name>A0A9W6D154_9BACT</name>
<comment type="caution">
    <text evidence="1">The sequence shown here is derived from an EMBL/GenBank/DDBJ whole genome shotgun (WGS) entry which is preliminary data.</text>
</comment>
<dbReference type="Proteomes" id="UP001144372">
    <property type="component" value="Unassembled WGS sequence"/>
</dbReference>
<reference evidence="1" key="1">
    <citation type="submission" date="2022-12" db="EMBL/GenBank/DDBJ databases">
        <title>Reference genome sequencing for broad-spectrum identification of bacterial and archaeal isolates by mass spectrometry.</title>
        <authorList>
            <person name="Sekiguchi Y."/>
            <person name="Tourlousse D.M."/>
        </authorList>
    </citation>
    <scope>NUCLEOTIDE SEQUENCE</scope>
    <source>
        <strain evidence="1">ASRB1</strain>
    </source>
</reference>
<proteinExistence type="predicted"/>
<sequence length="81" mass="8763">MSEEGYEGSATTVRQYVRQARIRLGVGGGKAFVPPEPDCGKEAEADWGGAVAIIGGEERRLKFFLHALQVFREALCAVLPV</sequence>